<proteinExistence type="inferred from homology"/>
<accession>A0ABY8FF59</accession>
<keyword evidence="3 5" id="KW-0732">Signal</keyword>
<sequence length="436" mass="45936">MKNFLAAGVAFAVLAGLPGTLSAQTEVVVWVAGEPGQTTIYDELAEAFNAKNPDAKITVVKNSSDLFNPALIPALSAGEGPDLFTFGTGPGQPAALIAGGLVADLTDAYFEHGWGDTIPEGIVVQTSSDGKLWAFGNEVETTGMFYNKAIFAENGIEVPTTWAEMEAAVAKLQEAGFDTPIGLGAADKWPISHWQSMMFGRYAGPEGIEDVLFGDGEWTDAHFVAASAKLQEMGKAGWFGSTPVAIGYGELMDRFWAGEIPMTFTGPWVIGGGIEAAGDRIGDYSVFAVPPFEDGQKIHPTNSIGSGWYIRQGSEGADIAVQFLNSMFLETDGRVALLNAGTIPVGALDDALAEAEMSPLAVDIWKTSDDHAANGTVPAFLDTITPGSLTTVSYDGLQALLLDVMTPEEFTSEMQSAWSSAKEAGEIMLPGGIAER</sequence>
<dbReference type="SUPFAM" id="SSF53850">
    <property type="entry name" value="Periplasmic binding protein-like II"/>
    <property type="match status" value="1"/>
</dbReference>
<name>A0ABY8FF59_9HYPH</name>
<keyword evidence="7" id="KW-1185">Reference proteome</keyword>
<evidence type="ECO:0000256" key="2">
    <source>
        <dbReference type="ARBA" id="ARBA00022448"/>
    </source>
</evidence>
<evidence type="ECO:0000256" key="3">
    <source>
        <dbReference type="ARBA" id="ARBA00022729"/>
    </source>
</evidence>
<organism evidence="6 7">
    <name type="scientific">Roseibium porphyridii</name>
    <dbReference type="NCBI Taxonomy" id="2866279"/>
    <lineage>
        <taxon>Bacteria</taxon>
        <taxon>Pseudomonadati</taxon>
        <taxon>Pseudomonadota</taxon>
        <taxon>Alphaproteobacteria</taxon>
        <taxon>Hyphomicrobiales</taxon>
        <taxon>Stappiaceae</taxon>
        <taxon>Roseibium</taxon>
    </lineage>
</organism>
<dbReference type="RefSeq" id="WP_265683502.1">
    <property type="nucleotide sequence ID" value="NZ_CP120863.1"/>
</dbReference>
<evidence type="ECO:0000256" key="4">
    <source>
        <dbReference type="ARBA" id="ARBA00022764"/>
    </source>
</evidence>
<dbReference type="Pfam" id="PF01547">
    <property type="entry name" value="SBP_bac_1"/>
    <property type="match status" value="1"/>
</dbReference>
<dbReference type="Proteomes" id="UP001209803">
    <property type="component" value="Chromosome"/>
</dbReference>
<dbReference type="EMBL" id="CP120863">
    <property type="protein sequence ID" value="WFE91218.1"/>
    <property type="molecule type" value="Genomic_DNA"/>
</dbReference>
<dbReference type="PANTHER" id="PTHR30061">
    <property type="entry name" value="MALTOSE-BINDING PERIPLASMIC PROTEIN"/>
    <property type="match status" value="1"/>
</dbReference>
<feature type="signal peptide" evidence="5">
    <location>
        <begin position="1"/>
        <end position="23"/>
    </location>
</feature>
<comment type="similarity">
    <text evidence="1">Belongs to the bacterial solute-binding protein 1 family.</text>
</comment>
<protein>
    <submittedName>
        <fullName evidence="6">Extracellular solute-binding protein</fullName>
    </submittedName>
</protein>
<evidence type="ECO:0000256" key="1">
    <source>
        <dbReference type="ARBA" id="ARBA00008520"/>
    </source>
</evidence>
<dbReference type="InterPro" id="IPR006059">
    <property type="entry name" value="SBP"/>
</dbReference>
<evidence type="ECO:0000256" key="5">
    <source>
        <dbReference type="SAM" id="SignalP"/>
    </source>
</evidence>
<evidence type="ECO:0000313" key="7">
    <source>
        <dbReference type="Proteomes" id="UP001209803"/>
    </source>
</evidence>
<evidence type="ECO:0000313" key="6">
    <source>
        <dbReference type="EMBL" id="WFE91218.1"/>
    </source>
</evidence>
<keyword evidence="2" id="KW-0813">Transport</keyword>
<dbReference type="PANTHER" id="PTHR30061:SF50">
    <property type="entry name" value="MALTOSE_MALTODEXTRIN-BINDING PERIPLASMIC PROTEIN"/>
    <property type="match status" value="1"/>
</dbReference>
<gene>
    <name evidence="6" type="ORF">K1718_07650</name>
</gene>
<keyword evidence="4" id="KW-0574">Periplasm</keyword>
<dbReference type="Gene3D" id="3.40.190.10">
    <property type="entry name" value="Periplasmic binding protein-like II"/>
    <property type="match status" value="2"/>
</dbReference>
<reference evidence="6 7" key="1">
    <citation type="submission" date="2023-03" db="EMBL/GenBank/DDBJ databases">
        <title>Roseibium porphyridii sp. nov. and Roseibium rhodosorbium sp. nov. isolated from marine algae, Porphyridium cruentum and Rhodosorus marinus, respectively.</title>
        <authorList>
            <person name="Lee M.W."/>
            <person name="Choi B.J."/>
            <person name="Lee J.K."/>
            <person name="Choi D.G."/>
            <person name="Baek J.H."/>
            <person name="Bayburt H."/>
            <person name="Kim J.M."/>
            <person name="Han D.M."/>
            <person name="Kim K.H."/>
            <person name="Jeon C.O."/>
        </authorList>
    </citation>
    <scope>NUCLEOTIDE SEQUENCE [LARGE SCALE GENOMIC DNA]</scope>
    <source>
        <strain evidence="6 7">KMA01</strain>
    </source>
</reference>
<feature type="chain" id="PRO_5046801633" evidence="5">
    <location>
        <begin position="24"/>
        <end position="436"/>
    </location>
</feature>